<evidence type="ECO:0000256" key="3">
    <source>
        <dbReference type="ARBA" id="ARBA00022970"/>
    </source>
</evidence>
<accession>A0A0R3MSH3</accession>
<dbReference type="Pfam" id="PF13458">
    <property type="entry name" value="Peripla_BP_6"/>
    <property type="match status" value="1"/>
</dbReference>
<dbReference type="PANTHER" id="PTHR30483">
    <property type="entry name" value="LEUCINE-SPECIFIC-BINDING PROTEIN"/>
    <property type="match status" value="1"/>
</dbReference>
<sequence>MAEGGMRLSGALQLVVLAWVAAGGTALAADPPPIKIGEISSYSALPIGTRGYRQGWELARDEINGKGGVLGRKLEIISRDDAGKPDVAITAAAQLVEAEQVDLLTGTILSHVGLAVADFARQKQIYFLASQPLTDALIWEKGNRYTFRLRPSTYTQASILAKEAAKYPARRWATIAPNYEFGQAAVAGFKRELTRLRPDVEFVSEQWPPLGKVDAGAIVQAMSAANPEAVFNATFGSDLAKLVREGTTRNAFANRAVVSILAGEPEYLAPLKDEAPAGWLVTGYPPGEIKTPAHDAFLKAYVGRFKETPNIGALIGYINTIMLAKAIESAGSTKADDLIKATEQLKADTPVGNIAFRAIDHQSTMGVYIGKLAVRDGQGVMTDWRYVDGADFQPADAEVLAKLKN</sequence>
<protein>
    <submittedName>
        <fullName evidence="5">ABC transporter substrate-binding protein</fullName>
    </submittedName>
</protein>
<proteinExistence type="inferred from homology"/>
<reference evidence="5 6" key="1">
    <citation type="submission" date="2014-03" db="EMBL/GenBank/DDBJ databases">
        <title>Bradyrhizobium valentinum sp. nov., isolated from effective nodules of Lupinus mariae-josephae, a lupine endemic of basic-lime soils in Eastern Spain.</title>
        <authorList>
            <person name="Duran D."/>
            <person name="Rey L."/>
            <person name="Navarro A."/>
            <person name="Busquets A."/>
            <person name="Imperial J."/>
            <person name="Ruiz-Argueso T."/>
        </authorList>
    </citation>
    <scope>NUCLEOTIDE SEQUENCE [LARGE SCALE GENOMIC DNA]</scope>
    <source>
        <strain evidence="5 6">CCBAU 23086</strain>
    </source>
</reference>
<evidence type="ECO:0000256" key="1">
    <source>
        <dbReference type="ARBA" id="ARBA00010062"/>
    </source>
</evidence>
<organism evidence="5 6">
    <name type="scientific">Bradyrhizobium lablabi</name>
    <dbReference type="NCBI Taxonomy" id="722472"/>
    <lineage>
        <taxon>Bacteria</taxon>
        <taxon>Pseudomonadati</taxon>
        <taxon>Pseudomonadota</taxon>
        <taxon>Alphaproteobacteria</taxon>
        <taxon>Hyphomicrobiales</taxon>
        <taxon>Nitrobacteraceae</taxon>
        <taxon>Bradyrhizobium</taxon>
    </lineage>
</organism>
<name>A0A0R3MSH3_9BRAD</name>
<dbReference type="InterPro" id="IPR028082">
    <property type="entry name" value="Peripla_BP_I"/>
</dbReference>
<dbReference type="CDD" id="cd06330">
    <property type="entry name" value="PBP1_As_SBP-like"/>
    <property type="match status" value="1"/>
</dbReference>
<feature type="domain" description="Leucine-binding protein" evidence="4">
    <location>
        <begin position="33"/>
        <end position="373"/>
    </location>
</feature>
<evidence type="ECO:0000313" key="6">
    <source>
        <dbReference type="Proteomes" id="UP000051660"/>
    </source>
</evidence>
<dbReference type="Proteomes" id="UP000051660">
    <property type="component" value="Unassembled WGS sequence"/>
</dbReference>
<keyword evidence="3" id="KW-0813">Transport</keyword>
<keyword evidence="3" id="KW-0029">Amino-acid transport</keyword>
<comment type="caution">
    <text evidence="5">The sequence shown here is derived from an EMBL/GenBank/DDBJ whole genome shotgun (WGS) entry which is preliminary data.</text>
</comment>
<dbReference type="PANTHER" id="PTHR30483:SF37">
    <property type="entry name" value="ABC TRANSPORTER SUBSTRATE-BINDING PROTEIN"/>
    <property type="match status" value="1"/>
</dbReference>
<dbReference type="AlphaFoldDB" id="A0A0R3MSH3"/>
<dbReference type="InterPro" id="IPR051010">
    <property type="entry name" value="BCAA_transport"/>
</dbReference>
<dbReference type="InterPro" id="IPR028081">
    <property type="entry name" value="Leu-bd"/>
</dbReference>
<dbReference type="EMBL" id="LLYB01000073">
    <property type="protein sequence ID" value="KRR22542.1"/>
    <property type="molecule type" value="Genomic_DNA"/>
</dbReference>
<gene>
    <name evidence="5" type="ORF">CQ14_35545</name>
</gene>
<evidence type="ECO:0000313" key="5">
    <source>
        <dbReference type="EMBL" id="KRR22542.1"/>
    </source>
</evidence>
<dbReference type="GO" id="GO:0006865">
    <property type="term" value="P:amino acid transport"/>
    <property type="evidence" value="ECO:0007669"/>
    <property type="project" value="UniProtKB-KW"/>
</dbReference>
<keyword evidence="2" id="KW-0732">Signal</keyword>
<comment type="similarity">
    <text evidence="1">Belongs to the leucine-binding protein family.</text>
</comment>
<dbReference type="Gene3D" id="3.40.50.2300">
    <property type="match status" value="2"/>
</dbReference>
<dbReference type="SUPFAM" id="SSF53822">
    <property type="entry name" value="Periplasmic binding protein-like I"/>
    <property type="match status" value="1"/>
</dbReference>
<evidence type="ECO:0000259" key="4">
    <source>
        <dbReference type="Pfam" id="PF13458"/>
    </source>
</evidence>
<evidence type="ECO:0000256" key="2">
    <source>
        <dbReference type="ARBA" id="ARBA00022729"/>
    </source>
</evidence>